<evidence type="ECO:0000256" key="2">
    <source>
        <dbReference type="SAM" id="Phobius"/>
    </source>
</evidence>
<feature type="region of interest" description="Disordered" evidence="1">
    <location>
        <begin position="283"/>
        <end position="302"/>
    </location>
</feature>
<dbReference type="SUPFAM" id="SSF52266">
    <property type="entry name" value="SGNH hydrolase"/>
    <property type="match status" value="1"/>
</dbReference>
<keyword evidence="2" id="KW-0472">Membrane</keyword>
<feature type="transmembrane region" description="Helical" evidence="2">
    <location>
        <begin position="7"/>
        <end position="26"/>
    </location>
</feature>
<evidence type="ECO:0000313" key="4">
    <source>
        <dbReference type="Proteomes" id="UP000244384"/>
    </source>
</evidence>
<keyword evidence="2" id="KW-0812">Transmembrane</keyword>
<keyword evidence="4" id="KW-1185">Reference proteome</keyword>
<protein>
    <submittedName>
        <fullName evidence="3">GDSL family lipase</fullName>
    </submittedName>
</protein>
<dbReference type="PANTHER" id="PTHR30383:SF5">
    <property type="entry name" value="SGNH HYDROLASE-TYPE ESTERASE DOMAIN-CONTAINING PROTEIN"/>
    <property type="match status" value="1"/>
</dbReference>
<gene>
    <name evidence="3" type="ORF">C3E78_04225</name>
</gene>
<evidence type="ECO:0000313" key="3">
    <source>
        <dbReference type="EMBL" id="AWB91491.1"/>
    </source>
</evidence>
<dbReference type="OrthoDB" id="9804395at2"/>
<sequence length="314" mass="33060">MPRPSRIAATALIGGGATISGFYGFLIGEAILARRTIGVTDDRPPTPDGVYGDDLPGATIRVLVIGDSAAVGYGMTRADATPPAMLGIGLAHVMDAPVEIRCRAVVGAQTSDLMEQIDSVDGWEPHVAVIVVGTNDVTHRVPPRTSAALLADAVRRLVAADCAVVVGTTPDLGSIRPIMQPLRAVARQWSRDLARRQTIALVEAGGRAVSLGGLLGDLFTENRDVMFGADRFHPSETGYANMVSVLIPAVAASLRQKARSSAYPEFSPSQRPRDLMSVRDAAAEASQNPGTQVVQDGTHGGGRWATVLRRRRAG</sequence>
<dbReference type="CDD" id="cd01836">
    <property type="entry name" value="FeeA_FeeB_like"/>
    <property type="match status" value="1"/>
</dbReference>
<dbReference type="GO" id="GO:0004622">
    <property type="term" value="F:phosphatidylcholine lysophospholipase activity"/>
    <property type="evidence" value="ECO:0007669"/>
    <property type="project" value="TreeGrafter"/>
</dbReference>
<evidence type="ECO:0000256" key="1">
    <source>
        <dbReference type="SAM" id="MobiDB-lite"/>
    </source>
</evidence>
<dbReference type="Pfam" id="PF13472">
    <property type="entry name" value="Lipase_GDSL_2"/>
    <property type="match status" value="1"/>
</dbReference>
<dbReference type="InterPro" id="IPR051532">
    <property type="entry name" value="Ester_Hydrolysis_Enzymes"/>
</dbReference>
<dbReference type="InterPro" id="IPR036514">
    <property type="entry name" value="SGNH_hydro_sf"/>
</dbReference>
<reference evidence="4" key="1">
    <citation type="submission" date="2018-01" db="EMBL/GenBank/DDBJ databases">
        <authorList>
            <person name="Li J."/>
        </authorList>
    </citation>
    <scope>NUCLEOTIDE SEQUENCE [LARGE SCALE GENOMIC DNA]</scope>
    <source>
        <strain evidence="4">592</strain>
    </source>
</reference>
<keyword evidence="2" id="KW-1133">Transmembrane helix</keyword>
<dbReference type="KEGG" id="aez:C3E78_04225"/>
<accession>A0A2S0WJH8</accession>
<proteinExistence type="predicted"/>
<organism evidence="3 4">
    <name type="scientific">Aeromicrobium chenweiae</name>
    <dbReference type="NCBI Taxonomy" id="2079793"/>
    <lineage>
        <taxon>Bacteria</taxon>
        <taxon>Bacillati</taxon>
        <taxon>Actinomycetota</taxon>
        <taxon>Actinomycetes</taxon>
        <taxon>Propionibacteriales</taxon>
        <taxon>Nocardioidaceae</taxon>
        <taxon>Aeromicrobium</taxon>
    </lineage>
</organism>
<dbReference type="Proteomes" id="UP000244384">
    <property type="component" value="Chromosome"/>
</dbReference>
<feature type="compositionally biased region" description="Polar residues" evidence="1">
    <location>
        <begin position="285"/>
        <end position="295"/>
    </location>
</feature>
<dbReference type="Gene3D" id="3.40.50.1110">
    <property type="entry name" value="SGNH hydrolase"/>
    <property type="match status" value="1"/>
</dbReference>
<name>A0A2S0WJH8_9ACTN</name>
<dbReference type="InterPro" id="IPR013830">
    <property type="entry name" value="SGNH_hydro"/>
</dbReference>
<accession>A0A5F2EM79</accession>
<dbReference type="RefSeq" id="WP_108577137.1">
    <property type="nucleotide sequence ID" value="NZ_CP026952.1"/>
</dbReference>
<dbReference type="PANTHER" id="PTHR30383">
    <property type="entry name" value="THIOESTERASE 1/PROTEASE 1/LYSOPHOSPHOLIPASE L1"/>
    <property type="match status" value="1"/>
</dbReference>
<dbReference type="AlphaFoldDB" id="A0A2S0WJH8"/>
<dbReference type="EMBL" id="CP026952">
    <property type="protein sequence ID" value="AWB91491.1"/>
    <property type="molecule type" value="Genomic_DNA"/>
</dbReference>